<evidence type="ECO:0000256" key="1">
    <source>
        <dbReference type="ARBA" id="ARBA00004162"/>
    </source>
</evidence>
<keyword evidence="5 6" id="KW-0472">Membrane</keyword>
<dbReference type="PANTHER" id="PTHR33885">
    <property type="entry name" value="PHAGE SHOCK PROTEIN C"/>
    <property type="match status" value="1"/>
</dbReference>
<keyword evidence="2" id="KW-1003">Cell membrane</keyword>
<reference evidence="8 9" key="1">
    <citation type="submission" date="2018-11" db="EMBL/GenBank/DDBJ databases">
        <title>Trebonia kvetii gen.nov., sp.nov., a novel acidophilic actinobacterium, and proposal of the new actinobacterial family Treboniaceae fam. nov.</title>
        <authorList>
            <person name="Rapoport D."/>
            <person name="Sagova-Mareckova M."/>
            <person name="Sedlacek I."/>
            <person name="Provaznik J."/>
            <person name="Kralova S."/>
            <person name="Pavlinic D."/>
            <person name="Benes V."/>
            <person name="Kopecky J."/>
        </authorList>
    </citation>
    <scope>NUCLEOTIDE SEQUENCE [LARGE SCALE GENOMIC DNA]</scope>
    <source>
        <strain evidence="8 9">15Tr583</strain>
    </source>
</reference>
<dbReference type="InterPro" id="IPR052027">
    <property type="entry name" value="PspC"/>
</dbReference>
<keyword evidence="3 6" id="KW-0812">Transmembrane</keyword>
<feature type="transmembrane region" description="Helical" evidence="6">
    <location>
        <begin position="41"/>
        <end position="64"/>
    </location>
</feature>
<evidence type="ECO:0000313" key="8">
    <source>
        <dbReference type="EMBL" id="TVZ01576.1"/>
    </source>
</evidence>
<accession>A0A6P2BTM9</accession>
<comment type="subcellular location">
    <subcellularLocation>
        <location evidence="1">Cell membrane</location>
        <topology evidence="1">Single-pass membrane protein</topology>
    </subcellularLocation>
</comment>
<gene>
    <name evidence="8" type="ORF">EAS64_29235</name>
</gene>
<dbReference type="AlphaFoldDB" id="A0A6P2BTM9"/>
<proteinExistence type="predicted"/>
<dbReference type="EMBL" id="RPFW01000006">
    <property type="protein sequence ID" value="TVZ01576.1"/>
    <property type="molecule type" value="Genomic_DNA"/>
</dbReference>
<evidence type="ECO:0000313" key="9">
    <source>
        <dbReference type="Proteomes" id="UP000460272"/>
    </source>
</evidence>
<evidence type="ECO:0000256" key="5">
    <source>
        <dbReference type="ARBA" id="ARBA00023136"/>
    </source>
</evidence>
<feature type="domain" description="Phage shock protein PspC N-terminal" evidence="7">
    <location>
        <begin position="10"/>
        <end position="67"/>
    </location>
</feature>
<evidence type="ECO:0000256" key="4">
    <source>
        <dbReference type="ARBA" id="ARBA00022989"/>
    </source>
</evidence>
<evidence type="ECO:0000259" key="7">
    <source>
        <dbReference type="Pfam" id="PF04024"/>
    </source>
</evidence>
<dbReference type="RefSeq" id="WP_145858292.1">
    <property type="nucleotide sequence ID" value="NZ_RPFW01000006.1"/>
</dbReference>
<protein>
    <submittedName>
        <fullName evidence="8">PspC domain-containing protein</fullName>
    </submittedName>
</protein>
<organism evidence="8 9">
    <name type="scientific">Trebonia kvetii</name>
    <dbReference type="NCBI Taxonomy" id="2480626"/>
    <lineage>
        <taxon>Bacteria</taxon>
        <taxon>Bacillati</taxon>
        <taxon>Actinomycetota</taxon>
        <taxon>Actinomycetes</taxon>
        <taxon>Streptosporangiales</taxon>
        <taxon>Treboniaceae</taxon>
        <taxon>Trebonia</taxon>
    </lineage>
</organism>
<evidence type="ECO:0000256" key="2">
    <source>
        <dbReference type="ARBA" id="ARBA00022475"/>
    </source>
</evidence>
<sequence>MSENNGSGGKRLLRLRDGRMVAGVCAGIAAHFKIDVNLVRLGFGIFTVFYGIGVLAYLVAWAILPEEGEDNSILETFVRKL</sequence>
<dbReference type="InterPro" id="IPR007168">
    <property type="entry name" value="Phageshock_PspC_N"/>
</dbReference>
<evidence type="ECO:0000256" key="3">
    <source>
        <dbReference type="ARBA" id="ARBA00022692"/>
    </source>
</evidence>
<dbReference type="Proteomes" id="UP000460272">
    <property type="component" value="Unassembled WGS sequence"/>
</dbReference>
<comment type="caution">
    <text evidence="8">The sequence shown here is derived from an EMBL/GenBank/DDBJ whole genome shotgun (WGS) entry which is preliminary data.</text>
</comment>
<dbReference type="Pfam" id="PF04024">
    <property type="entry name" value="PspC"/>
    <property type="match status" value="1"/>
</dbReference>
<name>A0A6P2BTM9_9ACTN</name>
<keyword evidence="9" id="KW-1185">Reference proteome</keyword>
<dbReference type="PANTHER" id="PTHR33885:SF3">
    <property type="entry name" value="PHAGE SHOCK PROTEIN C"/>
    <property type="match status" value="1"/>
</dbReference>
<dbReference type="GO" id="GO:0005886">
    <property type="term" value="C:plasma membrane"/>
    <property type="evidence" value="ECO:0007669"/>
    <property type="project" value="UniProtKB-SubCell"/>
</dbReference>
<evidence type="ECO:0000256" key="6">
    <source>
        <dbReference type="SAM" id="Phobius"/>
    </source>
</evidence>
<dbReference type="OrthoDB" id="7359894at2"/>
<keyword evidence="4 6" id="KW-1133">Transmembrane helix</keyword>